<reference evidence="3 4" key="1">
    <citation type="submission" date="2018-12" db="EMBL/GenBank/DDBJ databases">
        <authorList>
            <consortium name="Pathogen Informatics"/>
        </authorList>
    </citation>
    <scope>NUCLEOTIDE SEQUENCE [LARGE SCALE GENOMIC DNA]</scope>
    <source>
        <strain evidence="3 4">NCTC9419</strain>
    </source>
</reference>
<evidence type="ECO:0000313" key="3">
    <source>
        <dbReference type="EMBL" id="VEA73801.1"/>
    </source>
</evidence>
<keyword evidence="1" id="KW-0285">Flavoprotein</keyword>
<dbReference type="EC" id="1.-.-.-" evidence="3"/>
<dbReference type="PANTHER" id="PTHR43656">
    <property type="entry name" value="BINDING OXIDOREDUCTASE, PUTATIVE (AFU_ORTHOLOGUE AFUA_2G08260)-RELATED"/>
    <property type="match status" value="1"/>
</dbReference>
<dbReference type="Proteomes" id="UP000271603">
    <property type="component" value="Chromosome"/>
</dbReference>
<dbReference type="PANTHER" id="PTHR43656:SF2">
    <property type="entry name" value="BINDING OXIDOREDUCTASE, PUTATIVE (AFU_ORTHOLOGUE AFUA_2G08260)-RELATED"/>
    <property type="match status" value="1"/>
</dbReference>
<gene>
    <name evidence="3" type="ORF">NCTC9419_05436</name>
</gene>
<dbReference type="InterPro" id="IPR013785">
    <property type="entry name" value="Aldolase_TIM"/>
</dbReference>
<proteinExistence type="predicted"/>
<evidence type="ECO:0000256" key="1">
    <source>
        <dbReference type="ARBA" id="ARBA00022630"/>
    </source>
</evidence>
<protein>
    <submittedName>
        <fullName evidence="3">NADH oxidase</fullName>
        <ecNumber evidence="3">1.-.-.-</ecNumber>
    </submittedName>
</protein>
<name>A0A3S4I5Q2_SERRU</name>
<sequence>MNVFDELVLPNGSRIPNRIAKAAMEENMADADHAPSDSLLQLYQTWADGGAGLLISGNVMVDSRAMTGPGGVVLEDDRHLARFTRWAQTGQANGAQFWLQINHPAGRCRQSWGKPPGRRPPCRWIWATCPNTSPCRRR</sequence>
<accession>A0A3S4I5Q2</accession>
<keyword evidence="2 3" id="KW-0560">Oxidoreductase</keyword>
<dbReference type="InterPro" id="IPR051799">
    <property type="entry name" value="NADH_flavin_oxidoreductase"/>
</dbReference>
<evidence type="ECO:0000313" key="4">
    <source>
        <dbReference type="Proteomes" id="UP000271603"/>
    </source>
</evidence>
<dbReference type="EMBL" id="LR134155">
    <property type="protein sequence ID" value="VEA73801.1"/>
    <property type="molecule type" value="Genomic_DNA"/>
</dbReference>
<dbReference type="AlphaFoldDB" id="A0A3S4I5Q2"/>
<organism evidence="3 4">
    <name type="scientific">Serratia rubidaea</name>
    <name type="common">Serratia marinorubra</name>
    <dbReference type="NCBI Taxonomy" id="61652"/>
    <lineage>
        <taxon>Bacteria</taxon>
        <taxon>Pseudomonadati</taxon>
        <taxon>Pseudomonadota</taxon>
        <taxon>Gammaproteobacteria</taxon>
        <taxon>Enterobacterales</taxon>
        <taxon>Yersiniaceae</taxon>
        <taxon>Serratia</taxon>
    </lineage>
</organism>
<evidence type="ECO:0000256" key="2">
    <source>
        <dbReference type="ARBA" id="ARBA00023002"/>
    </source>
</evidence>
<dbReference type="GO" id="GO:0016491">
    <property type="term" value="F:oxidoreductase activity"/>
    <property type="evidence" value="ECO:0007669"/>
    <property type="project" value="UniProtKB-KW"/>
</dbReference>
<dbReference type="SUPFAM" id="SSF51395">
    <property type="entry name" value="FMN-linked oxidoreductases"/>
    <property type="match status" value="1"/>
</dbReference>
<dbReference type="Gene3D" id="3.20.20.70">
    <property type="entry name" value="Aldolase class I"/>
    <property type="match status" value="1"/>
</dbReference>